<evidence type="ECO:0000313" key="3">
    <source>
        <dbReference type="Proteomes" id="UP001057427"/>
    </source>
</evidence>
<dbReference type="EMBL" id="ON529858">
    <property type="protein sequence ID" value="UTC29774.1"/>
    <property type="molecule type" value="Genomic_DNA"/>
</dbReference>
<protein>
    <submittedName>
        <fullName evidence="2">Uncharacterized protein</fullName>
    </submittedName>
</protein>
<organism evidence="2 3">
    <name type="scientific">Brevundimonas phage vB_BgoS-Bajun</name>
    <dbReference type="NCBI Taxonomy" id="2948594"/>
    <lineage>
        <taxon>Viruses</taxon>
        <taxon>Duplodnaviria</taxon>
        <taxon>Heunggongvirae</taxon>
        <taxon>Uroviricota</taxon>
        <taxon>Caudoviricetes</taxon>
        <taxon>Dolichocephalovirinae</taxon>
    </lineage>
</organism>
<evidence type="ECO:0000313" key="2">
    <source>
        <dbReference type="EMBL" id="UTC29774.1"/>
    </source>
</evidence>
<proteinExistence type="predicted"/>
<keyword evidence="3" id="KW-1185">Reference proteome</keyword>
<name>A0A9E7N7G3_9CAUD</name>
<accession>A0A9E7N7G3</accession>
<gene>
    <name evidence="2" type="ORF">BAJUN_01440</name>
</gene>
<sequence length="89" mass="10134">MTTYSKERNCEHVEIRLWSPGESEEGLWGFDTMEGRDADARGEPGPFWRRVRPAHLPPPSLEYQVTRAYLAGADMQQVLDTVRAEGTVQ</sequence>
<reference evidence="2" key="1">
    <citation type="submission" date="2022-05" db="EMBL/GenBank/DDBJ databases">
        <authorList>
            <person name="Friedrich I."/>
            <person name="Poehlein A."/>
            <person name="Schneider D."/>
            <person name="Hertel R."/>
            <person name="Daniel R."/>
        </authorList>
    </citation>
    <scope>NUCLEOTIDE SEQUENCE</scope>
</reference>
<dbReference type="Proteomes" id="UP001057427">
    <property type="component" value="Segment"/>
</dbReference>
<feature type="region of interest" description="Disordered" evidence="1">
    <location>
        <begin position="34"/>
        <end position="53"/>
    </location>
</feature>
<evidence type="ECO:0000256" key="1">
    <source>
        <dbReference type="SAM" id="MobiDB-lite"/>
    </source>
</evidence>